<dbReference type="Pfam" id="PF00569">
    <property type="entry name" value="ZZ"/>
    <property type="match status" value="1"/>
</dbReference>
<keyword evidence="4" id="KW-0808">Transferase</keyword>
<sequence>DACKLCGKHSLQFEPPVLLCSGMSCGMSRITRNSVYYTDAKNRNNWCDKCYTKLSPTEHIVLDDGSQTKKSRLKFAKNDSLPEEVFLQCHDCKGRVHQICSLYNCRSAKPNEIFRCPKCINVYKDMQGISSEAAPKSSAENLPKCIMSDFIQDGLLKSLDKAYEKTASETGVNIDHVEKAGGISVRVMSHVSLKHVVRDEMYKRYSKHDYPTDFPVHTKCVGLFQSIEGVDVLLFAMYVYEYGHECPAPNRRRVYISYLDSVKYFEPKQYRSIAYQSIIVEYLRFVKKRGFHTAHIWSCPPAPGDEYVFHCHPPQQKVPKEKMLRQWYYSVIDKAKAQGIVVETTDLYEEYFNYRKWGSCGAEIPNPTSLPYFEGDYVPGEIETILSKLNLEDRVAGNKPKSSSDDETSNFGGGVGVGTRRASATAIAIGGGDKVMNRLGMAIQNMKENLIIVRLRNRHFALAVDRGEDVSEWPDDDKYSPEILGSNYGKELDQINKKLSNPTKIGSTIEEDEQFESQMFENRQLFLSYCQGNHCQFDEIRRAKYSTTMVLYQLHNPSAPKFVRQCGACQRDIGNVGSRYQCNVCTDFDLCSDCFPIIKSRSKTHKGSRFVHPKSHTFSLIKCTAINNNINAGVAATISADVRANTLKQFLKVLDHAAYCGGPQTGCQLKNCAKMKQLCVHVKSCPSNMQQCKICARLLSLIIVHARTCTVRDDSCPLPYCKKIRERNERLRHQQRFMDDRRRQAQNAVYQQD</sequence>
<evidence type="ECO:0000259" key="17">
    <source>
        <dbReference type="PROSITE" id="PS51727"/>
    </source>
</evidence>
<evidence type="ECO:0000256" key="3">
    <source>
        <dbReference type="ARBA" id="ARBA00013184"/>
    </source>
</evidence>
<evidence type="ECO:0000313" key="18">
    <source>
        <dbReference type="EMBL" id="OEU21599.1"/>
    </source>
</evidence>
<evidence type="ECO:0000259" key="16">
    <source>
        <dbReference type="PROSITE" id="PS50134"/>
    </source>
</evidence>
<dbReference type="CDD" id="cd15489">
    <property type="entry name" value="PHD_SF"/>
    <property type="match status" value="1"/>
</dbReference>
<dbReference type="InterPro" id="IPR000197">
    <property type="entry name" value="Znf_TAZ"/>
</dbReference>
<evidence type="ECO:0000313" key="19">
    <source>
        <dbReference type="Proteomes" id="UP000095751"/>
    </source>
</evidence>
<evidence type="ECO:0000256" key="9">
    <source>
        <dbReference type="ARBA" id="ARBA00023015"/>
    </source>
</evidence>
<dbReference type="GO" id="GO:0005634">
    <property type="term" value="C:nucleus"/>
    <property type="evidence" value="ECO:0007669"/>
    <property type="project" value="UniProtKB-SubCell"/>
</dbReference>
<dbReference type="InterPro" id="IPR010303">
    <property type="entry name" value="RING_CBP-p300"/>
</dbReference>
<evidence type="ECO:0000256" key="15">
    <source>
        <dbReference type="SAM" id="MobiDB-lite"/>
    </source>
</evidence>
<feature type="domain" description="CBP/p300-type HAT" evidence="17">
    <location>
        <begin position="136"/>
        <end position="559"/>
    </location>
</feature>
<dbReference type="PROSITE" id="PS50134">
    <property type="entry name" value="ZF_TAZ"/>
    <property type="match status" value="1"/>
</dbReference>
<name>A0A1E7FTW6_9STRA</name>
<evidence type="ECO:0000256" key="2">
    <source>
        <dbReference type="ARBA" id="ARBA00004123"/>
    </source>
</evidence>
<dbReference type="GO" id="GO:0005667">
    <property type="term" value="C:transcription regulator complex"/>
    <property type="evidence" value="ECO:0007669"/>
    <property type="project" value="TreeGrafter"/>
</dbReference>
<dbReference type="OrthoDB" id="899at2759"/>
<dbReference type="GO" id="GO:0008270">
    <property type="term" value="F:zinc ion binding"/>
    <property type="evidence" value="ECO:0007669"/>
    <property type="project" value="UniProtKB-KW"/>
</dbReference>
<dbReference type="Pfam" id="PF02135">
    <property type="entry name" value="zf-TAZ"/>
    <property type="match status" value="1"/>
</dbReference>
<dbReference type="PANTHER" id="PTHR13808:SF1">
    <property type="entry name" value="HISTONE ACETYLTRANSFERASE"/>
    <property type="match status" value="1"/>
</dbReference>
<dbReference type="GO" id="GO:0031490">
    <property type="term" value="F:chromatin DNA binding"/>
    <property type="evidence" value="ECO:0007669"/>
    <property type="project" value="TreeGrafter"/>
</dbReference>
<dbReference type="PROSITE" id="PS01359">
    <property type="entry name" value="ZF_PHD_1"/>
    <property type="match status" value="1"/>
</dbReference>
<comment type="function">
    <text evidence="1">Acetyltransferase enzyme. Acetylates histones, giving a specific tag for transcriptional activation.</text>
</comment>
<dbReference type="InterPro" id="IPR013083">
    <property type="entry name" value="Znf_RING/FYVE/PHD"/>
</dbReference>
<dbReference type="SUPFAM" id="SSF57850">
    <property type="entry name" value="RING/U-box"/>
    <property type="match status" value="1"/>
</dbReference>
<keyword evidence="9" id="KW-0805">Transcription regulation</keyword>
<protein>
    <recommendedName>
        <fullName evidence="3">histone acetyltransferase</fullName>
        <ecNumber evidence="3">2.3.1.48</ecNumber>
    </recommendedName>
</protein>
<evidence type="ECO:0000256" key="1">
    <source>
        <dbReference type="ARBA" id="ARBA00002581"/>
    </source>
</evidence>
<comment type="subcellular location">
    <subcellularLocation>
        <location evidence="2">Nucleus</location>
    </subcellularLocation>
</comment>
<feature type="domain" description="TAZ-type" evidence="16">
    <location>
        <begin position="640"/>
        <end position="724"/>
    </location>
</feature>
<evidence type="ECO:0000256" key="14">
    <source>
        <dbReference type="ARBA" id="ARBA00048017"/>
    </source>
</evidence>
<keyword evidence="19" id="KW-1185">Reference proteome</keyword>
<dbReference type="InterPro" id="IPR019786">
    <property type="entry name" value="Zinc_finger_PHD-type_CS"/>
</dbReference>
<gene>
    <name evidence="18" type="ORF">FRACYDRAFT_181388</name>
</gene>
<organism evidence="18 19">
    <name type="scientific">Fragilariopsis cylindrus CCMP1102</name>
    <dbReference type="NCBI Taxonomy" id="635003"/>
    <lineage>
        <taxon>Eukaryota</taxon>
        <taxon>Sar</taxon>
        <taxon>Stramenopiles</taxon>
        <taxon>Ochrophyta</taxon>
        <taxon>Bacillariophyta</taxon>
        <taxon>Bacillariophyceae</taxon>
        <taxon>Bacillariophycidae</taxon>
        <taxon>Bacillariales</taxon>
        <taxon>Bacillariaceae</taxon>
        <taxon>Fragilariopsis</taxon>
    </lineage>
</organism>
<dbReference type="InterPro" id="IPR043145">
    <property type="entry name" value="Znf_ZZ_sf"/>
</dbReference>
<keyword evidence="11" id="KW-0804">Transcription</keyword>
<dbReference type="InterPro" id="IPR035898">
    <property type="entry name" value="TAZ_dom_sf"/>
</dbReference>
<feature type="region of interest" description="Disordered" evidence="15">
    <location>
        <begin position="396"/>
        <end position="415"/>
    </location>
</feature>
<evidence type="ECO:0000256" key="10">
    <source>
        <dbReference type="ARBA" id="ARBA00023159"/>
    </source>
</evidence>
<evidence type="ECO:0000256" key="8">
    <source>
        <dbReference type="ARBA" id="ARBA00022853"/>
    </source>
</evidence>
<dbReference type="InterPro" id="IPR000433">
    <property type="entry name" value="Znf_ZZ"/>
</dbReference>
<dbReference type="SMART" id="SM00551">
    <property type="entry name" value="ZnF_TAZ"/>
    <property type="match status" value="1"/>
</dbReference>
<dbReference type="InParanoid" id="A0A1E7FTW6"/>
<dbReference type="SMART" id="SM00291">
    <property type="entry name" value="ZnF_ZZ"/>
    <property type="match status" value="1"/>
</dbReference>
<dbReference type="PANTHER" id="PTHR13808">
    <property type="entry name" value="CBP/P300-RELATED"/>
    <property type="match status" value="1"/>
</dbReference>
<dbReference type="InterPro" id="IPR013178">
    <property type="entry name" value="Histone_AcTrfase_Rtt109/CBP"/>
</dbReference>
<reference evidence="18 19" key="1">
    <citation type="submission" date="2016-09" db="EMBL/GenBank/DDBJ databases">
        <title>Extensive genetic diversity and differential bi-allelic expression allows diatom success in the polar Southern Ocean.</title>
        <authorList>
            <consortium name="DOE Joint Genome Institute"/>
            <person name="Mock T."/>
            <person name="Otillar R.P."/>
            <person name="Strauss J."/>
            <person name="Dupont C."/>
            <person name="Frickenhaus S."/>
            <person name="Maumus F."/>
            <person name="Mcmullan M."/>
            <person name="Sanges R."/>
            <person name="Schmutz J."/>
            <person name="Toseland A."/>
            <person name="Valas R."/>
            <person name="Veluchamy A."/>
            <person name="Ward B.J."/>
            <person name="Allen A."/>
            <person name="Barry K."/>
            <person name="Falciatore A."/>
            <person name="Ferrante M."/>
            <person name="Fortunato A.E."/>
            <person name="Gloeckner G."/>
            <person name="Gruber A."/>
            <person name="Hipkin R."/>
            <person name="Janech M."/>
            <person name="Kroth P."/>
            <person name="Leese F."/>
            <person name="Lindquist E."/>
            <person name="Lyon B.R."/>
            <person name="Martin J."/>
            <person name="Mayer C."/>
            <person name="Parker M."/>
            <person name="Quesneville H."/>
            <person name="Raymond J."/>
            <person name="Uhlig C."/>
            <person name="Valentin K.U."/>
            <person name="Worden A.Z."/>
            <person name="Armbrust E.V."/>
            <person name="Bowler C."/>
            <person name="Green B."/>
            <person name="Moulton V."/>
            <person name="Van Oosterhout C."/>
            <person name="Grigoriev I."/>
        </authorList>
    </citation>
    <scope>NUCLEOTIDE SEQUENCE [LARGE SCALE GENOMIC DNA]</scope>
    <source>
        <strain evidence="18 19">CCMP1102</strain>
    </source>
</reference>
<keyword evidence="12" id="KW-0539">Nucleus</keyword>
<dbReference type="GO" id="GO:0000123">
    <property type="term" value="C:histone acetyltransferase complex"/>
    <property type="evidence" value="ECO:0007669"/>
    <property type="project" value="TreeGrafter"/>
</dbReference>
<dbReference type="KEGG" id="fcy:FRACYDRAFT_181388"/>
<proteinExistence type="predicted"/>
<keyword evidence="7" id="KW-0862">Zinc</keyword>
<dbReference type="InterPro" id="IPR031162">
    <property type="entry name" value="CBP_P300_HAT"/>
</dbReference>
<dbReference type="GO" id="GO:0004402">
    <property type="term" value="F:histone acetyltransferase activity"/>
    <property type="evidence" value="ECO:0007669"/>
    <property type="project" value="InterPro"/>
</dbReference>
<evidence type="ECO:0000256" key="11">
    <source>
        <dbReference type="ARBA" id="ARBA00023163"/>
    </source>
</evidence>
<evidence type="ECO:0000256" key="7">
    <source>
        <dbReference type="ARBA" id="ARBA00022833"/>
    </source>
</evidence>
<keyword evidence="10" id="KW-0010">Activator</keyword>
<dbReference type="Gene3D" id="3.30.60.90">
    <property type="match status" value="1"/>
</dbReference>
<keyword evidence="8" id="KW-0156">Chromatin regulator</keyword>
<dbReference type="InterPro" id="IPR038547">
    <property type="entry name" value="RING_CBP-p300_sf"/>
</dbReference>
<comment type="catalytic activity">
    <reaction evidence="14">
        <text>L-lysyl-[protein] + acetyl-CoA = N(6)-acetyl-L-lysyl-[protein] + CoA + H(+)</text>
        <dbReference type="Rhea" id="RHEA:45948"/>
        <dbReference type="Rhea" id="RHEA-COMP:9752"/>
        <dbReference type="Rhea" id="RHEA-COMP:10731"/>
        <dbReference type="ChEBI" id="CHEBI:15378"/>
        <dbReference type="ChEBI" id="CHEBI:29969"/>
        <dbReference type="ChEBI" id="CHEBI:57287"/>
        <dbReference type="ChEBI" id="CHEBI:57288"/>
        <dbReference type="ChEBI" id="CHEBI:61930"/>
        <dbReference type="EC" id="2.3.1.48"/>
    </reaction>
</comment>
<evidence type="ECO:0000256" key="5">
    <source>
        <dbReference type="ARBA" id="ARBA00022723"/>
    </source>
</evidence>
<dbReference type="SUPFAM" id="SSF57933">
    <property type="entry name" value="TAZ domain"/>
    <property type="match status" value="1"/>
</dbReference>
<dbReference type="AlphaFoldDB" id="A0A1E7FTW6"/>
<dbReference type="SMART" id="SM01250">
    <property type="entry name" value="KAT11"/>
    <property type="match status" value="1"/>
</dbReference>
<dbReference type="Pfam" id="PF08214">
    <property type="entry name" value="HAT_KAT11"/>
    <property type="match status" value="1"/>
</dbReference>
<dbReference type="CDD" id="cd15802">
    <property type="entry name" value="RING_CBP-p300"/>
    <property type="match status" value="1"/>
</dbReference>
<dbReference type="Gene3D" id="3.30.40.10">
    <property type="entry name" value="Zinc/RING finger domain, C3HC4 (zinc finger)"/>
    <property type="match status" value="1"/>
</dbReference>
<evidence type="ECO:0000256" key="12">
    <source>
        <dbReference type="ARBA" id="ARBA00023242"/>
    </source>
</evidence>
<dbReference type="GO" id="GO:0003713">
    <property type="term" value="F:transcription coactivator activity"/>
    <property type="evidence" value="ECO:0007669"/>
    <property type="project" value="TreeGrafter"/>
</dbReference>
<keyword evidence="13" id="KW-0012">Acyltransferase</keyword>
<keyword evidence="5" id="KW-0479">Metal-binding</keyword>
<dbReference type="Gene3D" id="1.20.1020.10">
    <property type="entry name" value="TAZ domain"/>
    <property type="match status" value="1"/>
</dbReference>
<accession>A0A1E7FTW6</accession>
<dbReference type="Proteomes" id="UP000095751">
    <property type="component" value="Unassembled WGS sequence"/>
</dbReference>
<feature type="non-terminal residue" evidence="18">
    <location>
        <position position="1"/>
    </location>
</feature>
<dbReference type="PROSITE" id="PS51727">
    <property type="entry name" value="CBP_P300_HAT"/>
    <property type="match status" value="1"/>
</dbReference>
<keyword evidence="6" id="KW-0863">Zinc-finger</keyword>
<evidence type="ECO:0000256" key="4">
    <source>
        <dbReference type="ARBA" id="ARBA00022679"/>
    </source>
</evidence>
<dbReference type="GO" id="GO:0045944">
    <property type="term" value="P:positive regulation of transcription by RNA polymerase II"/>
    <property type="evidence" value="ECO:0007669"/>
    <property type="project" value="TreeGrafter"/>
</dbReference>
<dbReference type="EMBL" id="KV784354">
    <property type="protein sequence ID" value="OEU21599.1"/>
    <property type="molecule type" value="Genomic_DNA"/>
</dbReference>
<dbReference type="EC" id="2.3.1.48" evidence="3"/>
<evidence type="ECO:0000256" key="13">
    <source>
        <dbReference type="ARBA" id="ARBA00023315"/>
    </source>
</evidence>
<evidence type="ECO:0000256" key="6">
    <source>
        <dbReference type="ARBA" id="ARBA00022771"/>
    </source>
</evidence>
<dbReference type="Gene3D" id="2.10.110.40">
    <property type="match status" value="1"/>
</dbReference>